<evidence type="ECO:0000256" key="1">
    <source>
        <dbReference type="ARBA" id="ARBA00010556"/>
    </source>
</evidence>
<dbReference type="Pfam" id="PF01835">
    <property type="entry name" value="MG2"/>
    <property type="match status" value="1"/>
</dbReference>
<evidence type="ECO:0000259" key="3">
    <source>
        <dbReference type="SMART" id="SM01360"/>
    </source>
</evidence>
<comment type="similarity">
    <text evidence="1">Belongs to the protease inhibitor I39 (alpha-2-macroglobulin) family. Bacterial alpha-2-macroglobulin subfamily.</text>
</comment>
<keyword evidence="5" id="KW-1185">Reference proteome</keyword>
<evidence type="ECO:0000313" key="4">
    <source>
        <dbReference type="EMBL" id="RTE52906.1"/>
    </source>
</evidence>
<reference evidence="4 5" key="1">
    <citation type="submission" date="2018-11" db="EMBL/GenBank/DDBJ databases">
        <title>Arenibacter aquaticus sp.nov., a marine bacterium isolated from surface seawater in the South China Sea.</title>
        <authorList>
            <person name="Guo J."/>
            <person name="Sun J."/>
        </authorList>
    </citation>
    <scope>NUCLEOTIDE SEQUENCE [LARGE SCALE GENOMIC DNA]</scope>
    <source>
        <strain evidence="4 5">GUO666</strain>
    </source>
</reference>
<dbReference type="SMART" id="SM01359">
    <property type="entry name" value="A2M_N_2"/>
    <property type="match status" value="1"/>
</dbReference>
<accession>A0A3S0D4K2</accession>
<dbReference type="InterPro" id="IPR008930">
    <property type="entry name" value="Terpenoid_cyclase/PrenylTrfase"/>
</dbReference>
<dbReference type="Proteomes" id="UP000267585">
    <property type="component" value="Unassembled WGS sequence"/>
</dbReference>
<dbReference type="OrthoDB" id="9767116at2"/>
<dbReference type="EMBL" id="RQPJ01000014">
    <property type="protein sequence ID" value="RTE52906.1"/>
    <property type="molecule type" value="Genomic_DNA"/>
</dbReference>
<dbReference type="Pfam" id="PF00207">
    <property type="entry name" value="A2M"/>
    <property type="match status" value="1"/>
</dbReference>
<dbReference type="Gene3D" id="2.60.40.1930">
    <property type="match status" value="1"/>
</dbReference>
<dbReference type="RefSeq" id="WP_126163130.1">
    <property type="nucleotide sequence ID" value="NZ_RQPJ01000014.1"/>
</dbReference>
<evidence type="ECO:0000259" key="2">
    <source>
        <dbReference type="SMART" id="SM01359"/>
    </source>
</evidence>
<dbReference type="InterPro" id="IPR051802">
    <property type="entry name" value="YfhM-like"/>
</dbReference>
<dbReference type="PANTHER" id="PTHR40094:SF1">
    <property type="entry name" value="UBIQUITIN DOMAIN-CONTAINING PROTEIN"/>
    <property type="match status" value="1"/>
</dbReference>
<gene>
    <name evidence="4" type="ORF">EHW67_14670</name>
</gene>
<protein>
    <submittedName>
        <fullName evidence="4">Alpha-2-macroglobulin</fullName>
    </submittedName>
</protein>
<dbReference type="InterPro" id="IPR041246">
    <property type="entry name" value="Bact_MG10"/>
</dbReference>
<dbReference type="Pfam" id="PF17973">
    <property type="entry name" value="bMG10"/>
    <property type="match status" value="1"/>
</dbReference>
<comment type="caution">
    <text evidence="4">The sequence shown here is derived from an EMBL/GenBank/DDBJ whole genome shotgun (WGS) entry which is preliminary data.</text>
</comment>
<organism evidence="4 5">
    <name type="scientific">Arenibacter aquaticus</name>
    <dbReference type="NCBI Taxonomy" id="2489054"/>
    <lineage>
        <taxon>Bacteria</taxon>
        <taxon>Pseudomonadati</taxon>
        <taxon>Bacteroidota</taxon>
        <taxon>Flavobacteriia</taxon>
        <taxon>Flavobacteriales</taxon>
        <taxon>Flavobacteriaceae</taxon>
        <taxon>Arenibacter</taxon>
    </lineage>
</organism>
<dbReference type="PANTHER" id="PTHR40094">
    <property type="entry name" value="ALPHA-2-MACROGLOBULIN HOMOLOG"/>
    <property type="match status" value="1"/>
</dbReference>
<dbReference type="InterPro" id="IPR001599">
    <property type="entry name" value="Macroglobln_a2"/>
</dbReference>
<dbReference type="SUPFAM" id="SSF48239">
    <property type="entry name" value="Terpenoid cyclases/Protein prenyltransferases"/>
    <property type="match status" value="1"/>
</dbReference>
<feature type="domain" description="Alpha-2-macroglobulin" evidence="3">
    <location>
        <begin position="1235"/>
        <end position="1325"/>
    </location>
</feature>
<dbReference type="Pfam" id="PF07703">
    <property type="entry name" value="A2M_BRD"/>
    <property type="match status" value="1"/>
</dbReference>
<dbReference type="SMART" id="SM01360">
    <property type="entry name" value="A2M"/>
    <property type="match status" value="1"/>
</dbReference>
<dbReference type="GO" id="GO:0004866">
    <property type="term" value="F:endopeptidase inhibitor activity"/>
    <property type="evidence" value="ECO:0007669"/>
    <property type="project" value="InterPro"/>
</dbReference>
<proteinExistence type="inferred from homology"/>
<name>A0A3S0D4K2_9FLAO</name>
<dbReference type="InterPro" id="IPR002890">
    <property type="entry name" value="MG2"/>
</dbReference>
<feature type="domain" description="Alpha-2-macroglobulin bait region" evidence="2">
    <location>
        <begin position="969"/>
        <end position="1109"/>
    </location>
</feature>
<sequence>MKKIATLIIILLSQMGQSQTTDDSYALLWQRVEKLEAEDMTKSALKVVNLISKKAKNEVDSAQIIKSLLYASKYSMDLEEEAQLLIIQEFKSEIAQNQFPVNNILHSYLANMYWQYFQDNRYKFYNRTETGEKIDETDFRTWDLTTIFHEISNHYEASLNRPSALQELPTDVFKEILDQEKGSEVYRPTLFDLLAHAALDFYKTGENEITRPADKFEITDPEILCEGKLFLQQKISSTDKTSLQPKALKLYQQLLDFHSSDLSSKAYVDVDIQRLKYIRENAVFPDKDQHYLEVIKNSAQSIENNKIAALYQYEMALFYHELGNTYIPQESEEHRWKQKEALAICETILSKFPNSSASNKCKALKSTILSKSLQLTAERHIPVNQPSRLLVTYRNLDNLQMSAYKISQKEIQQLNALYPEEEKLAFIKKLNGVKNWDAKLINENDYQSHKTEILLPELYNGSYIIVATPYSHLNSTFAYRSIQVTNFALVESKTDTKHNFQLIDRNNGKPISGANLKFSYQQNYERPILHKTFITDDKGLVTLPLPSERWNKVNIQVSNNGEVAHFGDFYVNAKYNPIRSENNYSGFLFTDRSIYRPGQTLYFKGIAILKENDISSVLSGTVLTVSLMDVHHQKVAQQEFRTNSYGSFSGQFILPNNGLTGNYYLTLDADEININGGSNFFVEEYKRPKFSTSFKPITETYRLNDTIKVEGEANAYAGSPITNAKVSYAVRRVVYYPKWHYGHFPYSNSTPQVIAHGETMTDSKGQYLIKFKAIPDLSIAKDNLPTFNYEVTADVTDLNGETHSTTTMVNVGYHALTANVQIDDPLNKNSKNPKITISTSNLNGEFVPAKGSLKMYKLKAPSNVLRPRPWPAPDFDGFGKTKFKELFPHDAHGKEDDATFWEKGELVWESSFDTGESKEISLGKVKKWLSGKYILELETKDKFGQLVKDITQTTLYSDKDKELADNQLFQIKTDKNSYAIGEKVKLTVLSAAEDLAVTLFIEKDKEIVTTKLINLRRNAKTIEIPIADNDLGGFAINYSFSAYNSFHSGSLPIAVPYPSTDLNIETISFRDKLLPGKEETWSFKIKGAKGEKLSAELLASMYDASLDAFKGHHWQFSPHHKSNYYSNNYLNAYNSFGTTTFKSYLNFKDTYHYTTQKYDSFAWFDFDFGYGHIIIGATAATMKSSAPSARMGVMADSPELEEEIIMDSESQAQNMEAGKEDGLNAIPIRKNLQETAFFFPHLMTDEEGSISFSFTTPEALTKWKLQLLAHTKTLKSGTTTLETVTQRELMVTPNIPRFLREGDKIVISTKIANLTNKPLTGTATLELSDAISGRVVTQELLTNNSPSGTVQSDNSFTTDAMGNTQVSWQLKIPEGIGAIQYKVMAKAGDYSDGEQNILPVLTNRMLVTETLPMWVRGNETKTFKLDKLRNNNSTSLKHHQLSLEVTSNPAWYAIKALPYLIEYPYDCNEQIFSRYYANTLGGHIANSNPRIKEVFDQWASSNGLLSNLEKNEELKSILIQDTPWLRDAQSETEQKKRIALLFDLNKLKNDQFNAFSKLRQNQMSSGAWAWFKGGPENRFITQHIIIGLGHLKKITTTGAKNKNSLTGKDQDAQEEQLTKRAIAYLDDEFVKEYEQMKKYASDLKDDHLSHTQLHYLYMRSFYPEVKVSNKIAEIMDYYNSQAIRYWAGKDLYSKGLISLYLYRNGNMATANKVIKSLEENSILSEELGMYWKENKNSWHWHQAAIETQSLLIEAFSEIKKDPKTVDNLKIWLLKNKQTNQWETTKATTAAVYALLMEGSSWLTVKDKVDVLVGGKEINPSTLNNVQVEAGTGYYKTSWTKEEINPKMAEVQLQKTGNGIAWGALYWQYFEDLDKITPADTPLKLEKKVFLKKNTDTGEILSEINEKSPLNVGDLVRIKIQLRVDRPMEFVHMKDMRAAGMEPINVLSAYKWQDGLGYYESTKDSSTNFFFHYLPKGVYVFEYDLRVNNAGNFSHGISSIQSMYAPEFSSHSEGMRITIEQQK</sequence>
<evidence type="ECO:0000313" key="5">
    <source>
        <dbReference type="Proteomes" id="UP000267585"/>
    </source>
</evidence>
<dbReference type="InterPro" id="IPR011625">
    <property type="entry name" value="A2M_N_BRD"/>
</dbReference>
<dbReference type="Gene3D" id="1.50.10.20">
    <property type="match status" value="1"/>
</dbReference>